<evidence type="ECO:0000256" key="4">
    <source>
        <dbReference type="ARBA" id="ARBA00023163"/>
    </source>
</evidence>
<reference evidence="7 8" key="1">
    <citation type="submission" date="2024-04" db="EMBL/GenBank/DDBJ databases">
        <authorList>
            <person name="Fracassetti M."/>
        </authorList>
    </citation>
    <scope>NUCLEOTIDE SEQUENCE [LARGE SCALE GENOMIC DNA]</scope>
</reference>
<dbReference type="SUPFAM" id="SSF55455">
    <property type="entry name" value="SRF-like"/>
    <property type="match status" value="1"/>
</dbReference>
<evidence type="ECO:0000256" key="3">
    <source>
        <dbReference type="ARBA" id="ARBA00023125"/>
    </source>
</evidence>
<dbReference type="AlphaFoldDB" id="A0AAV2GUP2"/>
<dbReference type="GO" id="GO:0000981">
    <property type="term" value="F:DNA-binding transcription factor activity, RNA polymerase II-specific"/>
    <property type="evidence" value="ECO:0007669"/>
    <property type="project" value="TreeGrafter"/>
</dbReference>
<evidence type="ECO:0000259" key="6">
    <source>
        <dbReference type="PROSITE" id="PS50066"/>
    </source>
</evidence>
<keyword evidence="2" id="KW-0805">Transcription regulation</keyword>
<dbReference type="InterPro" id="IPR002100">
    <property type="entry name" value="TF_MADSbox"/>
</dbReference>
<dbReference type="EMBL" id="OZ034822">
    <property type="protein sequence ID" value="CAL1414434.1"/>
    <property type="molecule type" value="Genomic_DNA"/>
</dbReference>
<evidence type="ECO:0000256" key="5">
    <source>
        <dbReference type="ARBA" id="ARBA00023242"/>
    </source>
</evidence>
<dbReference type="GO" id="GO:0046983">
    <property type="term" value="F:protein dimerization activity"/>
    <property type="evidence" value="ECO:0007669"/>
    <property type="project" value="InterPro"/>
</dbReference>
<sequence>MADNNNNIVAKKTKGKQKIEMKKIEKESDMIITFSKRKSGIFKKVHELITLTGNKVGFLVFSPAGKPFSFGHPSFNDLVLRYLGQQTEPQLQSYNGEMFMQARIQELNETHNSLLDLMEEQNQKEATFRRNLEGKPLNNWWNKVVEEIQVGELSDLEFAYSDLLARVEKRRMEIVSLGNYMTSLNVNMNGCFNTSSTFAMHPYHQLVNMGSIATSAAQRVDQRLTMMPTMMTTTSNYSIVSHMDGGINNALDHPSSSLEVLHSNVFGYGPKPL</sequence>
<accession>A0AAV2GUP2</accession>
<dbReference type="SMART" id="SM00432">
    <property type="entry name" value="MADS"/>
    <property type="match status" value="1"/>
</dbReference>
<name>A0AAV2GUP2_9ROSI</name>
<dbReference type="Proteomes" id="UP001497516">
    <property type="component" value="Chromosome 9"/>
</dbReference>
<dbReference type="PRINTS" id="PR00404">
    <property type="entry name" value="MADSDOMAIN"/>
</dbReference>
<comment type="subcellular location">
    <subcellularLocation>
        <location evidence="1">Nucleus</location>
    </subcellularLocation>
</comment>
<organism evidence="7 8">
    <name type="scientific">Linum trigynum</name>
    <dbReference type="NCBI Taxonomy" id="586398"/>
    <lineage>
        <taxon>Eukaryota</taxon>
        <taxon>Viridiplantae</taxon>
        <taxon>Streptophyta</taxon>
        <taxon>Embryophyta</taxon>
        <taxon>Tracheophyta</taxon>
        <taxon>Spermatophyta</taxon>
        <taxon>Magnoliopsida</taxon>
        <taxon>eudicotyledons</taxon>
        <taxon>Gunneridae</taxon>
        <taxon>Pentapetalae</taxon>
        <taxon>rosids</taxon>
        <taxon>fabids</taxon>
        <taxon>Malpighiales</taxon>
        <taxon>Linaceae</taxon>
        <taxon>Linum</taxon>
    </lineage>
</organism>
<proteinExistence type="predicted"/>
<dbReference type="PANTHER" id="PTHR11945">
    <property type="entry name" value="MADS BOX PROTEIN"/>
    <property type="match status" value="1"/>
</dbReference>
<dbReference type="Pfam" id="PF00319">
    <property type="entry name" value="SRF-TF"/>
    <property type="match status" value="1"/>
</dbReference>
<dbReference type="PROSITE" id="PS50066">
    <property type="entry name" value="MADS_BOX_2"/>
    <property type="match status" value="1"/>
</dbReference>
<dbReference type="InterPro" id="IPR036879">
    <property type="entry name" value="TF_MADSbox_sf"/>
</dbReference>
<evidence type="ECO:0000313" key="8">
    <source>
        <dbReference type="Proteomes" id="UP001497516"/>
    </source>
</evidence>
<dbReference type="PANTHER" id="PTHR11945:SF725">
    <property type="entry name" value="AGAMOUS-LIKE 58-RELATED"/>
    <property type="match status" value="1"/>
</dbReference>
<protein>
    <recommendedName>
        <fullName evidence="6">MADS-box domain-containing protein</fullName>
    </recommendedName>
</protein>
<evidence type="ECO:0000256" key="2">
    <source>
        <dbReference type="ARBA" id="ARBA00023015"/>
    </source>
</evidence>
<keyword evidence="4" id="KW-0804">Transcription</keyword>
<evidence type="ECO:0000256" key="1">
    <source>
        <dbReference type="ARBA" id="ARBA00004123"/>
    </source>
</evidence>
<keyword evidence="3" id="KW-0238">DNA-binding</keyword>
<keyword evidence="5" id="KW-0539">Nucleus</keyword>
<keyword evidence="8" id="KW-1185">Reference proteome</keyword>
<feature type="domain" description="MADS-box" evidence="6">
    <location>
        <begin position="14"/>
        <end position="74"/>
    </location>
</feature>
<dbReference type="Gene3D" id="3.40.1810.10">
    <property type="entry name" value="Transcription factor, MADS-box"/>
    <property type="match status" value="1"/>
</dbReference>
<evidence type="ECO:0000313" key="7">
    <source>
        <dbReference type="EMBL" id="CAL1414434.1"/>
    </source>
</evidence>
<dbReference type="GO" id="GO:0000978">
    <property type="term" value="F:RNA polymerase II cis-regulatory region sequence-specific DNA binding"/>
    <property type="evidence" value="ECO:0007669"/>
    <property type="project" value="TreeGrafter"/>
</dbReference>
<dbReference type="GO" id="GO:0005634">
    <property type="term" value="C:nucleus"/>
    <property type="evidence" value="ECO:0007669"/>
    <property type="project" value="UniProtKB-SubCell"/>
</dbReference>
<gene>
    <name evidence="7" type="ORF">LTRI10_LOCUS53592</name>
</gene>